<dbReference type="CDD" id="cd12148">
    <property type="entry name" value="fungal_TF_MHR"/>
    <property type="match status" value="1"/>
</dbReference>
<keyword evidence="2" id="KW-1185">Reference proteome</keyword>
<dbReference type="InterPro" id="IPR053230">
    <property type="entry name" value="Trans_reg_galc"/>
</dbReference>
<dbReference type="PANTHER" id="PTHR47654">
    <property type="entry name" value="ZN(II)2CYS6 TRANSCRIPTION FACTOR (EUROFUNG)-RELATED"/>
    <property type="match status" value="1"/>
</dbReference>
<evidence type="ECO:0000313" key="1">
    <source>
        <dbReference type="EMBL" id="THC99511.1"/>
    </source>
</evidence>
<protein>
    <recommendedName>
        <fullName evidence="3">Transcription factor domain-containing protein</fullName>
    </recommendedName>
</protein>
<gene>
    <name evidence="1" type="ORF">EYZ11_000971</name>
</gene>
<sequence length="534" mass="60634">MDIVQPANDARNLVFFAHTGIGSERRWTSTRLLSDLTSKVQVYEALLGDICPKVDSCSAQYIKQLLDKQAVHPEQVFDRKPSVSSQSSKFADSAVLLSPVPTSLLGGLDYTNEDFNRDEKVQAIGFVGEHSEIAWLYRLRRMLDRSNPTFPKEQPNRYSVASVNFFLDNAKIPVIDNANTEKWPSQTMADQLVDNYFQVVHHSFPIIGKVIFLRQYKSFYNTPYVRPGKRWLAILNLVFAIAARYSRQILTDSQGAPDDDRVYFSRAWKLNMSEVALLDHPNLQQVQVEGLTSFYLSSVGQVNSCSHDFCTTPLPVPFREEEFLDENVIQLITDNESRSMFMERLAFSHSRSFLMDNATPGIHGHTLAIPGKQCEQIVSNAVETLTPNSSLYFLYLVDLGLIMRNTVDTLYAAGAARKSWREVEMAISTLNGRIDAWLERLPPAFHFTLGTLEFERQRLSLAFLFYSAKIIITQPCLSRLTRQISGTEAGSFCDATATMCVDLAIQMLDLLPDLQDTSWVYRKYMRAFPKRFTG</sequence>
<evidence type="ECO:0008006" key="3">
    <source>
        <dbReference type="Google" id="ProtNLM"/>
    </source>
</evidence>
<accession>A0A4S3JVQ2</accession>
<dbReference type="Proteomes" id="UP000308092">
    <property type="component" value="Unassembled WGS sequence"/>
</dbReference>
<dbReference type="PANTHER" id="PTHR47654:SF1">
    <property type="entry name" value="ZN(II)2CYS6 TRANSCRIPTION FACTOR (EUROFUNG)"/>
    <property type="match status" value="1"/>
</dbReference>
<dbReference type="EMBL" id="SOSA01000016">
    <property type="protein sequence ID" value="THC99511.1"/>
    <property type="molecule type" value="Genomic_DNA"/>
</dbReference>
<dbReference type="VEuPathDB" id="FungiDB:EYZ11_000971"/>
<comment type="caution">
    <text evidence="1">The sequence shown here is derived from an EMBL/GenBank/DDBJ whole genome shotgun (WGS) entry which is preliminary data.</text>
</comment>
<dbReference type="AlphaFoldDB" id="A0A4S3JVQ2"/>
<reference evidence="1 2" key="1">
    <citation type="submission" date="2019-03" db="EMBL/GenBank/DDBJ databases">
        <title>The genome sequence of a newly discovered highly antifungal drug resistant Aspergillus species, Aspergillus tanneri NIH 1004.</title>
        <authorList>
            <person name="Mounaud S."/>
            <person name="Singh I."/>
            <person name="Joardar V."/>
            <person name="Pakala S."/>
            <person name="Pakala S."/>
            <person name="Venepally P."/>
            <person name="Hoover J."/>
            <person name="Nierman W."/>
            <person name="Chung J."/>
            <person name="Losada L."/>
        </authorList>
    </citation>
    <scope>NUCLEOTIDE SEQUENCE [LARGE SCALE GENOMIC DNA]</scope>
    <source>
        <strain evidence="1 2">NIH1004</strain>
    </source>
</reference>
<proteinExistence type="predicted"/>
<evidence type="ECO:0000313" key="2">
    <source>
        <dbReference type="Proteomes" id="UP000308092"/>
    </source>
</evidence>
<name>A0A4S3JVQ2_9EURO</name>
<organism evidence="1 2">
    <name type="scientific">Aspergillus tanneri</name>
    <dbReference type="NCBI Taxonomy" id="1220188"/>
    <lineage>
        <taxon>Eukaryota</taxon>
        <taxon>Fungi</taxon>
        <taxon>Dikarya</taxon>
        <taxon>Ascomycota</taxon>
        <taxon>Pezizomycotina</taxon>
        <taxon>Eurotiomycetes</taxon>
        <taxon>Eurotiomycetidae</taxon>
        <taxon>Eurotiales</taxon>
        <taxon>Aspergillaceae</taxon>
        <taxon>Aspergillus</taxon>
        <taxon>Aspergillus subgen. Circumdati</taxon>
    </lineage>
</organism>